<protein>
    <submittedName>
        <fullName evidence="6">CvpA family protein</fullName>
    </submittedName>
</protein>
<accession>A0ABS2EM25</accession>
<evidence type="ECO:0000313" key="6">
    <source>
        <dbReference type="EMBL" id="MBM6753281.1"/>
    </source>
</evidence>
<dbReference type="Proteomes" id="UP000776629">
    <property type="component" value="Unassembled WGS sequence"/>
</dbReference>
<proteinExistence type="predicted"/>
<keyword evidence="3 5" id="KW-1133">Transmembrane helix</keyword>
<evidence type="ECO:0000256" key="3">
    <source>
        <dbReference type="ARBA" id="ARBA00022989"/>
    </source>
</evidence>
<evidence type="ECO:0000313" key="7">
    <source>
        <dbReference type="Proteomes" id="UP000776629"/>
    </source>
</evidence>
<reference evidence="6 7" key="1">
    <citation type="journal article" date="2021" name="Sci. Rep.">
        <title>The distribution of antibiotic resistance genes in chicken gut microbiota commensals.</title>
        <authorList>
            <person name="Juricova H."/>
            <person name="Matiasovicova J."/>
            <person name="Kubasova T."/>
            <person name="Cejkova D."/>
            <person name="Rychlik I."/>
        </authorList>
    </citation>
    <scope>NUCLEOTIDE SEQUENCE [LARGE SCALE GENOMIC DNA]</scope>
    <source>
        <strain evidence="6 7">An810</strain>
    </source>
</reference>
<name>A0ABS2EM25_9LACO</name>
<feature type="transmembrane region" description="Helical" evidence="5">
    <location>
        <begin position="121"/>
        <end position="142"/>
    </location>
</feature>
<sequence length="175" mass="19264">MILTTAILVLLLGCFINGKERGLVQILLSTTTYFCGWFLARFAAEPLGNALASVLPAIGNHGSAASSASLVTTSTNTFFYHGVAFMVIFWGTSFLGRWLMRSLRFIKKVPVVGTVNRYSGAVLSFLVGYVIIFMLLVVFQYLPGTWWQNQLAESGLAQLMIQKTPGLARAVFNWL</sequence>
<dbReference type="RefSeq" id="WP_180871578.1">
    <property type="nucleotide sequence ID" value="NZ_JACJJQ010000002.1"/>
</dbReference>
<gene>
    <name evidence="6" type="ORF">H5993_00665</name>
</gene>
<feature type="transmembrane region" description="Helical" evidence="5">
    <location>
        <begin position="78"/>
        <end position="100"/>
    </location>
</feature>
<dbReference type="InterPro" id="IPR003825">
    <property type="entry name" value="Colicin-V_CvpA"/>
</dbReference>
<dbReference type="PANTHER" id="PTHR37306:SF1">
    <property type="entry name" value="COLICIN V PRODUCTION PROTEIN"/>
    <property type="match status" value="1"/>
</dbReference>
<evidence type="ECO:0000256" key="1">
    <source>
        <dbReference type="ARBA" id="ARBA00004141"/>
    </source>
</evidence>
<comment type="caution">
    <text evidence="6">The sequence shown here is derived from an EMBL/GenBank/DDBJ whole genome shotgun (WGS) entry which is preliminary data.</text>
</comment>
<dbReference type="PANTHER" id="PTHR37306">
    <property type="entry name" value="COLICIN V PRODUCTION PROTEIN"/>
    <property type="match status" value="1"/>
</dbReference>
<keyword evidence="7" id="KW-1185">Reference proteome</keyword>
<evidence type="ECO:0000256" key="2">
    <source>
        <dbReference type="ARBA" id="ARBA00022692"/>
    </source>
</evidence>
<keyword evidence="2 5" id="KW-0812">Transmembrane</keyword>
<comment type="subcellular location">
    <subcellularLocation>
        <location evidence="1">Membrane</location>
        <topology evidence="1">Multi-pass membrane protein</topology>
    </subcellularLocation>
</comment>
<keyword evidence="4 5" id="KW-0472">Membrane</keyword>
<dbReference type="Pfam" id="PF02674">
    <property type="entry name" value="Colicin_V"/>
    <property type="match status" value="1"/>
</dbReference>
<evidence type="ECO:0000256" key="5">
    <source>
        <dbReference type="SAM" id="Phobius"/>
    </source>
</evidence>
<organism evidence="6 7">
    <name type="scientific">Limosilactobacillus alvi</name>
    <dbReference type="NCBI Taxonomy" id="990412"/>
    <lineage>
        <taxon>Bacteria</taxon>
        <taxon>Bacillati</taxon>
        <taxon>Bacillota</taxon>
        <taxon>Bacilli</taxon>
        <taxon>Lactobacillales</taxon>
        <taxon>Lactobacillaceae</taxon>
        <taxon>Limosilactobacillus</taxon>
    </lineage>
</organism>
<evidence type="ECO:0000256" key="4">
    <source>
        <dbReference type="ARBA" id="ARBA00023136"/>
    </source>
</evidence>
<dbReference type="EMBL" id="JACJJQ010000002">
    <property type="protein sequence ID" value="MBM6753281.1"/>
    <property type="molecule type" value="Genomic_DNA"/>
</dbReference>